<dbReference type="GO" id="GO:0005829">
    <property type="term" value="C:cytosol"/>
    <property type="evidence" value="ECO:0007669"/>
    <property type="project" value="TreeGrafter"/>
</dbReference>
<dbReference type="SUPFAM" id="SSF51905">
    <property type="entry name" value="FAD/NAD(P)-binding domain"/>
    <property type="match status" value="2"/>
</dbReference>
<comment type="caution">
    <text evidence="2">The sequence shown here is derived from an EMBL/GenBank/DDBJ whole genome shotgun (WGS) entry which is preliminary data.</text>
</comment>
<keyword evidence="2" id="KW-0503">Monooxygenase</keyword>
<dbReference type="RefSeq" id="WP_045548885.1">
    <property type="nucleotide sequence ID" value="NZ_JZDQ02000013.1"/>
</dbReference>
<dbReference type="InterPro" id="IPR036188">
    <property type="entry name" value="FAD/NAD-bd_sf"/>
</dbReference>
<accession>A0A1J4N5E8</accession>
<keyword evidence="3" id="KW-1185">Reference proteome</keyword>
<evidence type="ECO:0000256" key="1">
    <source>
        <dbReference type="ARBA" id="ARBA00023002"/>
    </source>
</evidence>
<dbReference type="Gene3D" id="3.50.50.60">
    <property type="entry name" value="FAD/NAD(P)-binding domain"/>
    <property type="match status" value="1"/>
</dbReference>
<reference evidence="2" key="1">
    <citation type="submission" date="2016-10" db="EMBL/GenBank/DDBJ databases">
        <title>Draft Genome Sequence of Nocardioides luteus Strain BAFB, an Alkane-Degrading Bacterium Isolated from JP-7 Polluted Soil.</title>
        <authorList>
            <person name="Brown L."/>
            <person name="Ruiz O.N."/>
            <person name="Gunasekera T."/>
        </authorList>
    </citation>
    <scope>NUCLEOTIDE SEQUENCE [LARGE SCALE GENOMIC DNA]</scope>
    <source>
        <strain evidence="2">BAFB</strain>
    </source>
</reference>
<dbReference type="AlphaFoldDB" id="A0A1J4N5E8"/>
<dbReference type="PANTHER" id="PTHR43539:SF78">
    <property type="entry name" value="FLAVIN-CONTAINING MONOOXYGENASE"/>
    <property type="match status" value="1"/>
</dbReference>
<dbReference type="PRINTS" id="PR00368">
    <property type="entry name" value="FADPNR"/>
</dbReference>
<organism evidence="2 3">
    <name type="scientific">Nocardioides luteus</name>
    <dbReference type="NCBI Taxonomy" id="1844"/>
    <lineage>
        <taxon>Bacteria</taxon>
        <taxon>Bacillati</taxon>
        <taxon>Actinomycetota</taxon>
        <taxon>Actinomycetes</taxon>
        <taxon>Propionibacteriales</taxon>
        <taxon>Nocardioidaceae</taxon>
        <taxon>Nocardioides</taxon>
    </lineage>
</organism>
<dbReference type="EMBL" id="JZDQ02000013">
    <property type="protein sequence ID" value="OIJ26772.1"/>
    <property type="molecule type" value="Genomic_DNA"/>
</dbReference>
<gene>
    <name evidence="2" type="ORF">UG56_011060</name>
</gene>
<dbReference type="GO" id="GO:0050660">
    <property type="term" value="F:flavin adenine dinucleotide binding"/>
    <property type="evidence" value="ECO:0007669"/>
    <property type="project" value="TreeGrafter"/>
</dbReference>
<dbReference type="OrthoDB" id="5168853at2"/>
<dbReference type="GO" id="GO:0004497">
    <property type="term" value="F:monooxygenase activity"/>
    <property type="evidence" value="ECO:0007669"/>
    <property type="project" value="UniProtKB-KW"/>
</dbReference>
<proteinExistence type="predicted"/>
<keyword evidence="1" id="KW-0560">Oxidoreductase</keyword>
<name>A0A1J4N5E8_9ACTN</name>
<dbReference type="STRING" id="1844.UG56_011060"/>
<evidence type="ECO:0000313" key="3">
    <source>
        <dbReference type="Proteomes" id="UP000033772"/>
    </source>
</evidence>
<dbReference type="PANTHER" id="PTHR43539">
    <property type="entry name" value="FLAVIN-BINDING MONOOXYGENASE-LIKE PROTEIN (AFU_ORTHOLOGUE AFUA_4G09220)"/>
    <property type="match status" value="1"/>
</dbReference>
<sequence length="383" mass="40327">MSHQVPTTSPVAVIGAGPAGLAAAAALRAKGVDAVVLERADDVASSWRNHYDRLHLHTVRWLSGLPGMPMPRSEGSWVSRDGVVRYLEAYAAHHGLDIRTGVTVERVERDERGWLLRSPQGDVHADAVVVATGYNHTPVMPDVPGVDDFTGELLHASRYRNGRPYAGKDVLVVGPGNTGAEIAVDLTEHGAERVRLAVRTPPHIMRRAVGPIPTQATSVLLRRVPTVVGDALAEVTRKLQVPDLSAYGLADPGKGVITRARRGEIPILDVGLVDAVLAGKVEPVAALAGFEGDKVLLADGTEIAPDAVIVAAGYRRGLEPLVGHLGVLDAPGNPVVSGTATPAGAPNLHFIGYSNPISGMFREIAIDAKRIAKVLSKQLTATA</sequence>
<dbReference type="Proteomes" id="UP000033772">
    <property type="component" value="Unassembled WGS sequence"/>
</dbReference>
<evidence type="ECO:0000313" key="2">
    <source>
        <dbReference type="EMBL" id="OIJ26772.1"/>
    </source>
</evidence>
<dbReference type="PRINTS" id="PR00469">
    <property type="entry name" value="PNDRDTASEII"/>
</dbReference>
<dbReference type="InterPro" id="IPR050982">
    <property type="entry name" value="Auxin_biosynth/cation_transpt"/>
</dbReference>
<dbReference type="Pfam" id="PF13738">
    <property type="entry name" value="Pyr_redox_3"/>
    <property type="match status" value="1"/>
</dbReference>
<protein>
    <submittedName>
        <fullName evidence="2">Monooxygenase</fullName>
    </submittedName>
</protein>